<evidence type="ECO:0000256" key="2">
    <source>
        <dbReference type="ARBA" id="ARBA00022679"/>
    </source>
</evidence>
<evidence type="ECO:0000256" key="5">
    <source>
        <dbReference type="HAMAP-Rule" id="MF_00013"/>
    </source>
</evidence>
<organism evidence="11 12">
    <name type="scientific">Swingsia samuiensis</name>
    <dbReference type="NCBI Taxonomy" id="1293412"/>
    <lineage>
        <taxon>Bacteria</taxon>
        <taxon>Pseudomonadati</taxon>
        <taxon>Pseudomonadota</taxon>
        <taxon>Alphaproteobacteria</taxon>
        <taxon>Acetobacterales</taxon>
        <taxon>Acetobacteraceae</taxon>
        <taxon>Swingsia</taxon>
    </lineage>
</organism>
<feature type="binding site" evidence="5 8">
    <location>
        <begin position="168"/>
        <end position="170"/>
    </location>
    <ligand>
        <name>substrate</name>
    </ligand>
</feature>
<keyword evidence="12" id="KW-1185">Reference proteome</keyword>
<dbReference type="PIRSF" id="PIRSF016262">
    <property type="entry name" value="LPLase"/>
    <property type="match status" value="1"/>
</dbReference>
<accession>A0A4Y6UF47</accession>
<evidence type="ECO:0000256" key="1">
    <source>
        <dbReference type="ARBA" id="ARBA00004821"/>
    </source>
</evidence>
<dbReference type="GO" id="GO:0005737">
    <property type="term" value="C:cytoplasm"/>
    <property type="evidence" value="ECO:0007669"/>
    <property type="project" value="UniProtKB-SubCell"/>
</dbReference>
<feature type="active site" description="Acyl-thioester intermediate" evidence="5 7">
    <location>
        <position position="186"/>
    </location>
</feature>
<keyword evidence="2 5" id="KW-0808">Transferase</keyword>
<dbReference type="NCBIfam" id="NF010921">
    <property type="entry name" value="PRK14341.1"/>
    <property type="match status" value="1"/>
</dbReference>
<evidence type="ECO:0000256" key="9">
    <source>
        <dbReference type="PIRSR" id="PIRSR016262-3"/>
    </source>
</evidence>
<dbReference type="InterPro" id="IPR000544">
    <property type="entry name" value="Octanoyltransferase"/>
</dbReference>
<dbReference type="Pfam" id="PF21948">
    <property type="entry name" value="LplA-B_cat"/>
    <property type="match status" value="1"/>
</dbReference>
<evidence type="ECO:0000256" key="8">
    <source>
        <dbReference type="PIRSR" id="PIRSR016262-2"/>
    </source>
</evidence>
<dbReference type="EMBL" id="CP038141">
    <property type="protein sequence ID" value="QDH16169.1"/>
    <property type="molecule type" value="Genomic_DNA"/>
</dbReference>
<evidence type="ECO:0000256" key="6">
    <source>
        <dbReference type="PIRNR" id="PIRNR016262"/>
    </source>
</evidence>
<dbReference type="GO" id="GO:0033819">
    <property type="term" value="F:lipoyl(octanoyl) transferase activity"/>
    <property type="evidence" value="ECO:0007669"/>
    <property type="project" value="UniProtKB-EC"/>
</dbReference>
<dbReference type="InterPro" id="IPR020605">
    <property type="entry name" value="Octanoyltransferase_CS"/>
</dbReference>
<dbReference type="PANTHER" id="PTHR10993:SF7">
    <property type="entry name" value="LIPOYLTRANSFERASE 2, MITOCHONDRIAL-RELATED"/>
    <property type="match status" value="1"/>
</dbReference>
<dbReference type="NCBIfam" id="TIGR00214">
    <property type="entry name" value="lipB"/>
    <property type="match status" value="1"/>
</dbReference>
<evidence type="ECO:0000256" key="7">
    <source>
        <dbReference type="PIRSR" id="PIRSR016262-1"/>
    </source>
</evidence>
<comment type="subcellular location">
    <subcellularLocation>
        <location evidence="5">Cytoplasm</location>
    </subcellularLocation>
</comment>
<name>A0A4Y6UF47_9PROT</name>
<comment type="function">
    <text evidence="4 5 6">Catalyzes the transfer of endogenously produced octanoic acid from octanoyl-acyl-carrier-protein onto the lipoyl domains of lipoate-dependent enzymes. Lipoyl-ACP can also act as a substrate although octanoyl-ACP is likely to be the physiological substrate.</text>
</comment>
<dbReference type="PANTHER" id="PTHR10993">
    <property type="entry name" value="OCTANOYLTRANSFERASE"/>
    <property type="match status" value="1"/>
</dbReference>
<dbReference type="HAMAP" id="MF_00013">
    <property type="entry name" value="LipB"/>
    <property type="match status" value="1"/>
</dbReference>
<proteinExistence type="inferred from homology"/>
<keyword evidence="5" id="KW-0963">Cytoplasm</keyword>
<feature type="binding site" evidence="5 8">
    <location>
        <begin position="77"/>
        <end position="84"/>
    </location>
    <ligand>
        <name>substrate</name>
    </ligand>
</feature>
<evidence type="ECO:0000259" key="10">
    <source>
        <dbReference type="PROSITE" id="PS51733"/>
    </source>
</evidence>
<dbReference type="InterPro" id="IPR004143">
    <property type="entry name" value="BPL_LPL_catalytic"/>
</dbReference>
<feature type="binding site" evidence="5 8">
    <location>
        <begin position="155"/>
        <end position="157"/>
    </location>
    <ligand>
        <name>substrate</name>
    </ligand>
</feature>
<dbReference type="Proteomes" id="UP000316313">
    <property type="component" value="Chromosome"/>
</dbReference>
<dbReference type="AlphaFoldDB" id="A0A4Y6UF47"/>
<sequence length="227" mass="25517">MTRNDISEEILWKKSQGLTAYPEALHFMSAHAQEIIQKKADPLVWLVEHEPIFTAGTSAKKEDLFNPHHYPTYEAGRGGQWTYHGPGQRLAYVMLDLNKQNGTIPARDLRAYVQGLEQWIITTLSSLGVKSFTREGRIGVWATDPITNQEAKIAALGIRVSRWISWHGISINLNPTLNDFNGIVPCGITEYGVTSLERFDRSISMQTLDEALAKAWPLIFGSIPKEI</sequence>
<feature type="site" description="Lowers pKa of active site Cys" evidence="5 9">
    <location>
        <position position="152"/>
    </location>
</feature>
<comment type="catalytic activity">
    <reaction evidence="5 6">
        <text>octanoyl-[ACP] + L-lysyl-[protein] = N(6)-octanoyl-L-lysyl-[protein] + holo-[ACP] + H(+)</text>
        <dbReference type="Rhea" id="RHEA:17665"/>
        <dbReference type="Rhea" id="RHEA-COMP:9636"/>
        <dbReference type="Rhea" id="RHEA-COMP:9685"/>
        <dbReference type="Rhea" id="RHEA-COMP:9752"/>
        <dbReference type="Rhea" id="RHEA-COMP:9928"/>
        <dbReference type="ChEBI" id="CHEBI:15378"/>
        <dbReference type="ChEBI" id="CHEBI:29969"/>
        <dbReference type="ChEBI" id="CHEBI:64479"/>
        <dbReference type="ChEBI" id="CHEBI:78463"/>
        <dbReference type="ChEBI" id="CHEBI:78809"/>
        <dbReference type="EC" id="2.3.1.181"/>
    </reaction>
</comment>
<dbReference type="PROSITE" id="PS01313">
    <property type="entry name" value="LIPB"/>
    <property type="match status" value="1"/>
</dbReference>
<comment type="similarity">
    <text evidence="5 6">Belongs to the LipB family.</text>
</comment>
<dbReference type="GO" id="GO:0009249">
    <property type="term" value="P:protein lipoylation"/>
    <property type="evidence" value="ECO:0007669"/>
    <property type="project" value="InterPro"/>
</dbReference>
<protein>
    <recommendedName>
        <fullName evidence="5 6">Octanoyltransferase</fullName>
        <ecNumber evidence="5 6">2.3.1.181</ecNumber>
    </recommendedName>
    <alternativeName>
        <fullName evidence="5">Lipoate-protein ligase B</fullName>
    </alternativeName>
    <alternativeName>
        <fullName evidence="5">Lipoyl/octanoyl transferase</fullName>
    </alternativeName>
    <alternativeName>
        <fullName evidence="5">Octanoyl-[acyl-carrier-protein]-protein N-octanoyltransferase</fullName>
    </alternativeName>
</protein>
<dbReference type="UniPathway" id="UPA00538">
    <property type="reaction ID" value="UER00592"/>
</dbReference>
<dbReference type="Gene3D" id="3.30.930.10">
    <property type="entry name" value="Bira Bifunctional Protein, Domain 2"/>
    <property type="match status" value="1"/>
</dbReference>
<dbReference type="CDD" id="cd16444">
    <property type="entry name" value="LipB"/>
    <property type="match status" value="1"/>
</dbReference>
<evidence type="ECO:0000256" key="3">
    <source>
        <dbReference type="ARBA" id="ARBA00023315"/>
    </source>
</evidence>
<evidence type="ECO:0000313" key="11">
    <source>
        <dbReference type="EMBL" id="QDH16169.1"/>
    </source>
</evidence>
<dbReference type="RefSeq" id="WP_141458862.1">
    <property type="nucleotide sequence ID" value="NZ_CP038141.1"/>
</dbReference>
<dbReference type="SUPFAM" id="SSF55681">
    <property type="entry name" value="Class II aaRS and biotin synthetases"/>
    <property type="match status" value="1"/>
</dbReference>
<dbReference type="EC" id="2.3.1.181" evidence="5 6"/>
<reference evidence="11 12" key="1">
    <citation type="submission" date="2019-03" db="EMBL/GenBank/DDBJ databases">
        <title>The complete genome sequence of Swingsia samuiensis NBRC107927(T).</title>
        <authorList>
            <person name="Chua K.-O."/>
            <person name="Chan K.-G."/>
            <person name="See-Too W.-S."/>
        </authorList>
    </citation>
    <scope>NUCLEOTIDE SEQUENCE [LARGE SCALE GENOMIC DNA]</scope>
    <source>
        <strain evidence="11 12">AH83</strain>
    </source>
</reference>
<feature type="domain" description="BPL/LPL catalytic" evidence="10">
    <location>
        <begin position="38"/>
        <end position="224"/>
    </location>
</feature>
<dbReference type="KEGG" id="ssam:E3D00_00240"/>
<evidence type="ECO:0000313" key="12">
    <source>
        <dbReference type="Proteomes" id="UP000316313"/>
    </source>
</evidence>
<keyword evidence="3 5" id="KW-0012">Acyltransferase</keyword>
<evidence type="ECO:0000256" key="4">
    <source>
        <dbReference type="ARBA" id="ARBA00024732"/>
    </source>
</evidence>
<comment type="miscellaneous">
    <text evidence="5">In the reaction, the free carboxyl group of octanoic acid is attached via an amide linkage to the epsilon-amino group of a specific lysine residue of lipoyl domains of lipoate-dependent enzymes.</text>
</comment>
<dbReference type="OrthoDB" id="9787061at2"/>
<dbReference type="PROSITE" id="PS51733">
    <property type="entry name" value="BPL_LPL_CATALYTIC"/>
    <property type="match status" value="1"/>
</dbReference>
<comment type="pathway">
    <text evidence="1 5 6">Protein modification; protein lipoylation via endogenous pathway; protein N(6)-(lipoyl)lysine from octanoyl-[acyl-carrier-protein]: step 1/2.</text>
</comment>
<dbReference type="InterPro" id="IPR045864">
    <property type="entry name" value="aa-tRNA-synth_II/BPL/LPL"/>
</dbReference>
<gene>
    <name evidence="5 11" type="primary">lipB</name>
    <name evidence="11" type="ORF">E3D00_00240</name>
</gene>